<reference evidence="2 3" key="1">
    <citation type="submission" date="2015-04" db="EMBL/GenBank/DDBJ databases">
        <title>Draft genome of the roundworm Trichinella nativa.</title>
        <authorList>
            <person name="Mitreva M."/>
        </authorList>
    </citation>
    <scope>NUCLEOTIDE SEQUENCE [LARGE SCALE GENOMIC DNA]</scope>
    <source>
        <strain evidence="2 3">ISS45</strain>
    </source>
</reference>
<organism evidence="2 3">
    <name type="scientific">Trichinella nativa</name>
    <dbReference type="NCBI Taxonomy" id="6335"/>
    <lineage>
        <taxon>Eukaryota</taxon>
        <taxon>Metazoa</taxon>
        <taxon>Ecdysozoa</taxon>
        <taxon>Nematoda</taxon>
        <taxon>Enoplea</taxon>
        <taxon>Dorylaimia</taxon>
        <taxon>Trichinellida</taxon>
        <taxon>Trichinellidae</taxon>
        <taxon>Trichinella</taxon>
    </lineage>
</organism>
<dbReference type="InterPro" id="IPR013579">
    <property type="entry name" value="FAST_2"/>
</dbReference>
<sequence>MKKLAMFSADDLLATMKLVNVKSAVQLEVDDYAGPEFKFNLPESCRYEMIMNRQKIDMAQILFDALNNLVPLHKYVKYQFIHQLGYAVGNFIKAVEKFYTLLSNFISVHRS</sequence>
<feature type="domain" description="FAST kinase-like protein subdomain 2" evidence="1">
    <location>
        <begin position="16"/>
        <end position="88"/>
    </location>
</feature>
<evidence type="ECO:0000313" key="3">
    <source>
        <dbReference type="Proteomes" id="UP000243006"/>
    </source>
</evidence>
<protein>
    <recommendedName>
        <fullName evidence="1">FAST kinase-like protein subdomain 2 domain-containing protein</fullName>
    </recommendedName>
</protein>
<proteinExistence type="predicted"/>
<evidence type="ECO:0000313" key="2">
    <source>
        <dbReference type="EMBL" id="OUC46174.1"/>
    </source>
</evidence>
<gene>
    <name evidence="2" type="ORF">D917_07939</name>
</gene>
<dbReference type="AlphaFoldDB" id="A0A1Y3EM08"/>
<evidence type="ECO:0000259" key="1">
    <source>
        <dbReference type="Pfam" id="PF08368"/>
    </source>
</evidence>
<accession>A0A1Y3EM08</accession>
<dbReference type="EMBL" id="LVZM01007582">
    <property type="protein sequence ID" value="OUC46174.1"/>
    <property type="molecule type" value="Genomic_DNA"/>
</dbReference>
<dbReference type="Proteomes" id="UP000243006">
    <property type="component" value="Unassembled WGS sequence"/>
</dbReference>
<comment type="caution">
    <text evidence="2">The sequence shown here is derived from an EMBL/GenBank/DDBJ whole genome shotgun (WGS) entry which is preliminary data.</text>
</comment>
<name>A0A1Y3EM08_9BILA</name>
<dbReference type="Pfam" id="PF08368">
    <property type="entry name" value="FAST_2"/>
    <property type="match status" value="1"/>
</dbReference>